<organism evidence="2 3">
    <name type="scientific">Ferrovibrio terrae</name>
    <dbReference type="NCBI Taxonomy" id="2594003"/>
    <lineage>
        <taxon>Bacteria</taxon>
        <taxon>Pseudomonadati</taxon>
        <taxon>Pseudomonadota</taxon>
        <taxon>Alphaproteobacteria</taxon>
        <taxon>Rhodospirillales</taxon>
        <taxon>Rhodospirillaceae</taxon>
        <taxon>Ferrovibrio</taxon>
    </lineage>
</organism>
<dbReference type="KEGG" id="fer:FNB15_03680"/>
<reference evidence="2 3" key="1">
    <citation type="submission" date="2019-07" db="EMBL/GenBank/DDBJ databases">
        <title>Genome sequencing for Ferrovibrio sp. K5.</title>
        <authorList>
            <person name="Park S.-J."/>
        </authorList>
    </citation>
    <scope>NUCLEOTIDE SEQUENCE [LARGE SCALE GENOMIC DNA]</scope>
    <source>
        <strain evidence="2 3">K5</strain>
    </source>
</reference>
<dbReference type="OrthoDB" id="9800103at2"/>
<dbReference type="SUPFAM" id="SSF46689">
    <property type="entry name" value="Homeodomain-like"/>
    <property type="match status" value="1"/>
</dbReference>
<dbReference type="Gene3D" id="1.10.10.60">
    <property type="entry name" value="Homeodomain-like"/>
    <property type="match status" value="1"/>
</dbReference>
<accession>A0A516GY06</accession>
<gene>
    <name evidence="2" type="ORF">FNB15_03680</name>
</gene>
<sequence length="186" mass="20013">MTAKKEHFDFEEHMLAGDLLRTAEADLVLLAMAAHDAYGKGMFSRIMRLAKASAKIRSALQGKVGAEHPHSIETVRGVRIENVYLGARQDVPVKTVQGLPSEFRSEFRKRAGLAETSAGERRSGRPRALDAARLVAARKMLSEPNRTIEGVAAELGIAASTLYRYVPGGRSALVGGAGDKMAVGQN</sequence>
<dbReference type="Pfam" id="PF02796">
    <property type="entry name" value="HTH_7"/>
    <property type="match status" value="1"/>
</dbReference>
<dbReference type="EMBL" id="CP041636">
    <property type="protein sequence ID" value="QDO96428.1"/>
    <property type="molecule type" value="Genomic_DNA"/>
</dbReference>
<keyword evidence="3" id="KW-1185">Reference proteome</keyword>
<dbReference type="Proteomes" id="UP000317496">
    <property type="component" value="Chromosome"/>
</dbReference>
<dbReference type="GO" id="GO:0000150">
    <property type="term" value="F:DNA strand exchange activity"/>
    <property type="evidence" value="ECO:0007669"/>
    <property type="project" value="InterPro"/>
</dbReference>
<proteinExistence type="predicted"/>
<protein>
    <submittedName>
        <fullName evidence="2">Helix-turn-helix domain-containing protein</fullName>
    </submittedName>
</protein>
<evidence type="ECO:0000259" key="1">
    <source>
        <dbReference type="Pfam" id="PF02796"/>
    </source>
</evidence>
<dbReference type="InterPro" id="IPR009057">
    <property type="entry name" value="Homeodomain-like_sf"/>
</dbReference>
<feature type="domain" description="Resolvase HTH" evidence="1">
    <location>
        <begin position="124"/>
        <end position="167"/>
    </location>
</feature>
<name>A0A516GY06_9PROT</name>
<dbReference type="GO" id="GO:0003677">
    <property type="term" value="F:DNA binding"/>
    <property type="evidence" value="ECO:0007669"/>
    <property type="project" value="InterPro"/>
</dbReference>
<evidence type="ECO:0000313" key="2">
    <source>
        <dbReference type="EMBL" id="QDO96428.1"/>
    </source>
</evidence>
<dbReference type="AlphaFoldDB" id="A0A516GY06"/>
<dbReference type="InterPro" id="IPR006120">
    <property type="entry name" value="Resolvase_HTH_dom"/>
</dbReference>
<dbReference type="RefSeq" id="WP_144067409.1">
    <property type="nucleotide sequence ID" value="NZ_CP041636.1"/>
</dbReference>
<evidence type="ECO:0000313" key="3">
    <source>
        <dbReference type="Proteomes" id="UP000317496"/>
    </source>
</evidence>